<dbReference type="InterPro" id="IPR000653">
    <property type="entry name" value="DegT/StrS_aminotransferase"/>
</dbReference>
<dbReference type="InterPro" id="IPR015424">
    <property type="entry name" value="PyrdxlP-dep_Trfase"/>
</dbReference>
<keyword evidence="2" id="KW-0032">Aminotransferase</keyword>
<dbReference type="InterPro" id="IPR015422">
    <property type="entry name" value="PyrdxlP-dep_Trfase_small"/>
</dbReference>
<name>A0ABS1R7S7_9SPHI</name>
<evidence type="ECO:0000313" key="2">
    <source>
        <dbReference type="EMBL" id="MBL1410350.1"/>
    </source>
</evidence>
<dbReference type="Gene3D" id="3.90.1150.10">
    <property type="entry name" value="Aspartate Aminotransferase, domain 1"/>
    <property type="match status" value="1"/>
</dbReference>
<dbReference type="RefSeq" id="WP_202104047.1">
    <property type="nucleotide sequence ID" value="NZ_JAERTY010000009.1"/>
</dbReference>
<dbReference type="Pfam" id="PF01041">
    <property type="entry name" value="DegT_DnrJ_EryC1"/>
    <property type="match status" value="1"/>
</dbReference>
<keyword evidence="2" id="KW-0808">Transferase</keyword>
<comment type="caution">
    <text evidence="2">The sequence shown here is derived from an EMBL/GenBank/DDBJ whole genome shotgun (WGS) entry which is preliminary data.</text>
</comment>
<comment type="similarity">
    <text evidence="1">Belongs to the DegT/DnrJ/EryC1 family.</text>
</comment>
<dbReference type="GO" id="GO:0008483">
    <property type="term" value="F:transaminase activity"/>
    <property type="evidence" value="ECO:0007669"/>
    <property type="project" value="UniProtKB-KW"/>
</dbReference>
<reference evidence="2 3" key="1">
    <citation type="submission" date="2021-01" db="EMBL/GenBank/DDBJ databases">
        <title>C459-1 draft genome sequence.</title>
        <authorList>
            <person name="Zhang X.-F."/>
        </authorList>
    </citation>
    <scope>NUCLEOTIDE SEQUENCE [LARGE SCALE GENOMIC DNA]</scope>
    <source>
        <strain evidence="3">C459-1</strain>
    </source>
</reference>
<dbReference type="SUPFAM" id="SSF53383">
    <property type="entry name" value="PLP-dependent transferases"/>
    <property type="match status" value="1"/>
</dbReference>
<organism evidence="2 3">
    <name type="scientific">Sphingobacterium faecale</name>
    <dbReference type="NCBI Taxonomy" id="2803775"/>
    <lineage>
        <taxon>Bacteria</taxon>
        <taxon>Pseudomonadati</taxon>
        <taxon>Bacteroidota</taxon>
        <taxon>Sphingobacteriia</taxon>
        <taxon>Sphingobacteriales</taxon>
        <taxon>Sphingobacteriaceae</taxon>
        <taxon>Sphingobacterium</taxon>
    </lineage>
</organism>
<accession>A0ABS1R7S7</accession>
<dbReference type="Proteomes" id="UP000625283">
    <property type="component" value="Unassembled WGS sequence"/>
</dbReference>
<sequence length="375" mass="41512">MNNIQMVDLKRQYENIKTEIDKGIQEVIDTTTFINGPQVKIFATNLGAYLGGTHVIPCANGTDALQIALMALDLQPGDEIIVPAFTYVATAEVIGLLKLKPVLTEVDPETFMITPAEIERVVTPRCRAIVPVHLYGQCAPMEEILEVAKKHDLYVIEDTAQAIGATYTFSDGRKAQAGTMGDIGCTSFFPSKNLGCYGDGGAMYTNNTELAGKLHMIANHGQAKKYHHSVIGCNSRLDTIQAAVLNVKLQNLDTYSAARNTVADAYDKSFANLSWLKIPKRVSNSSHVYHQYTIQLTDATDRDKLKAYLQENGVPSMVYYPVSLHLQEAFKTQEFGEGDFPICEDLCTRVLSLPIHTEMDQETLTYIIETVKSYK</sequence>
<dbReference type="PANTHER" id="PTHR30244:SF42">
    <property type="entry name" value="UDP-2-ACETAMIDO-2-DEOXY-3-OXO-D-GLUCURONATE AMINOTRANSFERASE"/>
    <property type="match status" value="1"/>
</dbReference>
<dbReference type="CDD" id="cd00616">
    <property type="entry name" value="AHBA_syn"/>
    <property type="match status" value="1"/>
</dbReference>
<evidence type="ECO:0000313" key="3">
    <source>
        <dbReference type="Proteomes" id="UP000625283"/>
    </source>
</evidence>
<dbReference type="EMBL" id="JAERTY010000009">
    <property type="protein sequence ID" value="MBL1410350.1"/>
    <property type="molecule type" value="Genomic_DNA"/>
</dbReference>
<dbReference type="PANTHER" id="PTHR30244">
    <property type="entry name" value="TRANSAMINASE"/>
    <property type="match status" value="1"/>
</dbReference>
<evidence type="ECO:0000256" key="1">
    <source>
        <dbReference type="RuleBase" id="RU004508"/>
    </source>
</evidence>
<dbReference type="PIRSF" id="PIRSF000390">
    <property type="entry name" value="PLP_StrS"/>
    <property type="match status" value="1"/>
</dbReference>
<proteinExistence type="inferred from homology"/>
<gene>
    <name evidence="2" type="ORF">JKG61_16460</name>
</gene>
<keyword evidence="1" id="KW-0663">Pyridoxal phosphate</keyword>
<keyword evidence="3" id="KW-1185">Reference proteome</keyword>
<dbReference type="InterPro" id="IPR015421">
    <property type="entry name" value="PyrdxlP-dep_Trfase_major"/>
</dbReference>
<protein>
    <submittedName>
        <fullName evidence="2">DegT/DnrJ/EryC1/StrS family aminotransferase</fullName>
    </submittedName>
</protein>
<dbReference type="Gene3D" id="3.40.640.10">
    <property type="entry name" value="Type I PLP-dependent aspartate aminotransferase-like (Major domain)"/>
    <property type="match status" value="1"/>
</dbReference>